<dbReference type="SUPFAM" id="SSF53732">
    <property type="entry name" value="Aconitase iron-sulfur domain"/>
    <property type="match status" value="1"/>
</dbReference>
<dbReference type="Gene3D" id="3.30.499.10">
    <property type="entry name" value="Aconitase, domain 3"/>
    <property type="match status" value="1"/>
</dbReference>
<sequence length="50" mass="5766">MQQQEGFPAVLYIDRHFIHEVTSPQAFTGLRQRNIGVFRPKQTIATADHN</sequence>
<dbReference type="Pfam" id="PF00330">
    <property type="entry name" value="Aconitase"/>
    <property type="match status" value="1"/>
</dbReference>
<dbReference type="GO" id="GO:0051536">
    <property type="term" value="F:iron-sulfur cluster binding"/>
    <property type="evidence" value="ECO:0007669"/>
    <property type="project" value="UniProtKB-KW"/>
</dbReference>
<organism evidence="5 6">
    <name type="scientific">Microscilla marina ATCC 23134</name>
    <dbReference type="NCBI Taxonomy" id="313606"/>
    <lineage>
        <taxon>Bacteria</taxon>
        <taxon>Pseudomonadati</taxon>
        <taxon>Bacteroidota</taxon>
        <taxon>Cytophagia</taxon>
        <taxon>Cytophagales</taxon>
        <taxon>Microscillaceae</taxon>
        <taxon>Microscilla</taxon>
    </lineage>
</organism>
<evidence type="ECO:0000259" key="4">
    <source>
        <dbReference type="Pfam" id="PF00330"/>
    </source>
</evidence>
<accession>A2A0N9</accession>
<feature type="domain" description="Aconitase/3-isopropylmalate dehydratase large subunit alpha/beta/alpha" evidence="4">
    <location>
        <begin position="5"/>
        <end position="50"/>
    </location>
</feature>
<evidence type="ECO:0000256" key="2">
    <source>
        <dbReference type="ARBA" id="ARBA00023004"/>
    </source>
</evidence>
<dbReference type="GO" id="GO:0003861">
    <property type="term" value="F:3-isopropylmalate dehydratase activity"/>
    <property type="evidence" value="ECO:0007669"/>
    <property type="project" value="UniProtKB-EC"/>
</dbReference>
<protein>
    <submittedName>
        <fullName evidence="5">3-isopropylmalate dehydratase large subunit</fullName>
        <ecNumber evidence="5">4.2.1.33</ecNumber>
    </submittedName>
</protein>
<evidence type="ECO:0000313" key="6">
    <source>
        <dbReference type="Proteomes" id="UP000004095"/>
    </source>
</evidence>
<dbReference type="Proteomes" id="UP000004095">
    <property type="component" value="Unassembled WGS sequence"/>
</dbReference>
<keyword evidence="5" id="KW-0456">Lyase</keyword>
<dbReference type="EMBL" id="AAWS01000125">
    <property type="protein sequence ID" value="EAY23801.1"/>
    <property type="molecule type" value="Genomic_DNA"/>
</dbReference>
<evidence type="ECO:0000256" key="1">
    <source>
        <dbReference type="ARBA" id="ARBA00022723"/>
    </source>
</evidence>
<dbReference type="GO" id="GO:0046872">
    <property type="term" value="F:metal ion binding"/>
    <property type="evidence" value="ECO:0007669"/>
    <property type="project" value="UniProtKB-KW"/>
</dbReference>
<name>A2A0N9_MICM2</name>
<gene>
    <name evidence="5" type="ORF">M23134_08476</name>
</gene>
<dbReference type="AlphaFoldDB" id="A2A0N9"/>
<dbReference type="InterPro" id="IPR015931">
    <property type="entry name" value="Acnase/IPM_dHydase_lsu_aba_1/3"/>
</dbReference>
<evidence type="ECO:0000256" key="3">
    <source>
        <dbReference type="ARBA" id="ARBA00023014"/>
    </source>
</evidence>
<proteinExistence type="predicted"/>
<reference evidence="5 6" key="1">
    <citation type="submission" date="2007-01" db="EMBL/GenBank/DDBJ databases">
        <authorList>
            <person name="Haygood M."/>
            <person name="Podell S."/>
            <person name="Anderson C."/>
            <person name="Hopkinson B."/>
            <person name="Roe K."/>
            <person name="Barbeau K."/>
            <person name="Gaasterland T."/>
            <person name="Ferriera S."/>
            <person name="Johnson J."/>
            <person name="Kravitz S."/>
            <person name="Beeson K."/>
            <person name="Sutton G."/>
            <person name="Rogers Y.-H."/>
            <person name="Friedman R."/>
            <person name="Frazier M."/>
            <person name="Venter J.C."/>
        </authorList>
    </citation>
    <scope>NUCLEOTIDE SEQUENCE [LARGE SCALE GENOMIC DNA]</scope>
    <source>
        <strain evidence="5 6">ATCC 23134</strain>
    </source>
</reference>
<dbReference type="eggNOG" id="COG0065">
    <property type="taxonomic scope" value="Bacteria"/>
</dbReference>
<keyword evidence="1" id="KW-0479">Metal-binding</keyword>
<dbReference type="InterPro" id="IPR001030">
    <property type="entry name" value="Acoase/IPM_deHydtase_lsu_aba"/>
</dbReference>
<comment type="caution">
    <text evidence="5">The sequence shown here is derived from an EMBL/GenBank/DDBJ whole genome shotgun (WGS) entry which is preliminary data.</text>
</comment>
<evidence type="ECO:0000313" key="5">
    <source>
        <dbReference type="EMBL" id="EAY23801.1"/>
    </source>
</evidence>
<keyword evidence="6" id="KW-1185">Reference proteome</keyword>
<dbReference type="InterPro" id="IPR036008">
    <property type="entry name" value="Aconitase_4Fe-4S_dom"/>
</dbReference>
<dbReference type="EC" id="4.2.1.33" evidence="5"/>
<feature type="non-terminal residue" evidence="5">
    <location>
        <position position="50"/>
    </location>
</feature>
<keyword evidence="3" id="KW-0411">Iron-sulfur</keyword>
<keyword evidence="2" id="KW-0408">Iron</keyword>